<protein>
    <submittedName>
        <fullName evidence="1">Uncharacterized protein</fullName>
    </submittedName>
</protein>
<accession>J9E436</accession>
<evidence type="ECO:0000313" key="2">
    <source>
        <dbReference type="Proteomes" id="UP000004810"/>
    </source>
</evidence>
<dbReference type="AlphaFoldDB" id="J9E436"/>
<proteinExistence type="predicted"/>
<name>J9E436_WUCBA</name>
<feature type="non-terminal residue" evidence="1">
    <location>
        <position position="54"/>
    </location>
</feature>
<organism evidence="1 2">
    <name type="scientific">Wuchereria bancrofti</name>
    <dbReference type="NCBI Taxonomy" id="6293"/>
    <lineage>
        <taxon>Eukaryota</taxon>
        <taxon>Metazoa</taxon>
        <taxon>Ecdysozoa</taxon>
        <taxon>Nematoda</taxon>
        <taxon>Chromadorea</taxon>
        <taxon>Rhabditida</taxon>
        <taxon>Spirurina</taxon>
        <taxon>Spiruromorpha</taxon>
        <taxon>Filarioidea</taxon>
        <taxon>Onchocercidae</taxon>
        <taxon>Wuchereria</taxon>
    </lineage>
</organism>
<feature type="non-terminal residue" evidence="1">
    <location>
        <position position="1"/>
    </location>
</feature>
<evidence type="ECO:0000313" key="1">
    <source>
        <dbReference type="EMBL" id="EJW70124.1"/>
    </source>
</evidence>
<sequence>NVSSSRTVPDNVNYRERPCDWRSLNEYERPASIADITWLSRSRSEMVSQERSVL</sequence>
<comment type="caution">
    <text evidence="1">The sequence shown here is derived from an EMBL/GenBank/DDBJ whole genome shotgun (WGS) entry which is preliminary data.</text>
</comment>
<reference evidence="2" key="1">
    <citation type="submission" date="2012-08" db="EMBL/GenBank/DDBJ databases">
        <title>The Genome Sequence of Wuchereria bancrofti.</title>
        <authorList>
            <person name="Nutman T.B."/>
            <person name="Fink D.L."/>
            <person name="Russ C."/>
            <person name="Young S."/>
            <person name="Zeng Q."/>
            <person name="Koehrsen M."/>
            <person name="Alvarado L."/>
            <person name="Berlin A."/>
            <person name="Chapman S.B."/>
            <person name="Chen Z."/>
            <person name="Freedman E."/>
            <person name="Gellesch M."/>
            <person name="Goldberg J."/>
            <person name="Griggs A."/>
            <person name="Gujja S."/>
            <person name="Heilman E.R."/>
            <person name="Heiman D."/>
            <person name="Hepburn T."/>
            <person name="Howarth C."/>
            <person name="Jen D."/>
            <person name="Larson L."/>
            <person name="Lewis B."/>
            <person name="Mehta T."/>
            <person name="Park D."/>
            <person name="Pearson M."/>
            <person name="Roberts A."/>
            <person name="Saif S."/>
            <person name="Shea T."/>
            <person name="Shenoy N."/>
            <person name="Sisk P."/>
            <person name="Stolte C."/>
            <person name="Sykes S."/>
            <person name="Walk T."/>
            <person name="White J."/>
            <person name="Yandava C."/>
            <person name="Haas B."/>
            <person name="Henn M.R."/>
            <person name="Nusbaum C."/>
            <person name="Birren B."/>
        </authorList>
    </citation>
    <scope>NUCLEOTIDE SEQUENCE [LARGE SCALE GENOMIC DNA]</scope>
    <source>
        <strain evidence="2">NA</strain>
    </source>
</reference>
<dbReference type="EMBL" id="ADBV01023447">
    <property type="protein sequence ID" value="EJW70124.1"/>
    <property type="molecule type" value="Genomic_DNA"/>
</dbReference>
<dbReference type="Proteomes" id="UP000004810">
    <property type="component" value="Unassembled WGS sequence"/>
</dbReference>
<gene>
    <name evidence="1" type="ORF">WUBG_18966</name>
</gene>